<dbReference type="InterPro" id="IPR009081">
    <property type="entry name" value="PP-bd_ACP"/>
</dbReference>
<dbReference type="InParanoid" id="A0A543AVS7"/>
<name>A0A543AVS7_9ACTN</name>
<evidence type="ECO:0000259" key="1">
    <source>
        <dbReference type="PROSITE" id="PS50075"/>
    </source>
</evidence>
<dbReference type="InterPro" id="IPR036736">
    <property type="entry name" value="ACP-like_sf"/>
</dbReference>
<organism evidence="2 3">
    <name type="scientific">Stackebrandtia endophytica</name>
    <dbReference type="NCBI Taxonomy" id="1496996"/>
    <lineage>
        <taxon>Bacteria</taxon>
        <taxon>Bacillati</taxon>
        <taxon>Actinomycetota</taxon>
        <taxon>Actinomycetes</taxon>
        <taxon>Glycomycetales</taxon>
        <taxon>Glycomycetaceae</taxon>
        <taxon>Stackebrandtia</taxon>
    </lineage>
</organism>
<sequence>MTEAEFKEALAEFTTKTADELLMSDDLSELGVDSIAVYEFVMKIEDVVGRQDIEVTDTVSNLQDLYDRVLEAAEQHA</sequence>
<feature type="domain" description="Carrier" evidence="1">
    <location>
        <begin position="1"/>
        <end position="77"/>
    </location>
</feature>
<accession>A0A543AVS7</accession>
<keyword evidence="3" id="KW-1185">Reference proteome</keyword>
<dbReference type="RefSeq" id="WP_170183253.1">
    <property type="nucleotide sequence ID" value="NZ_JBHTGS010000001.1"/>
</dbReference>
<protein>
    <submittedName>
        <fullName evidence="2">Phosphopantetheine binding protein</fullName>
    </submittedName>
</protein>
<dbReference type="SUPFAM" id="SSF47336">
    <property type="entry name" value="ACP-like"/>
    <property type="match status" value="1"/>
</dbReference>
<evidence type="ECO:0000313" key="2">
    <source>
        <dbReference type="EMBL" id="TQL76693.1"/>
    </source>
</evidence>
<dbReference type="AlphaFoldDB" id="A0A543AVS7"/>
<dbReference type="Proteomes" id="UP000317043">
    <property type="component" value="Unassembled WGS sequence"/>
</dbReference>
<comment type="caution">
    <text evidence="2">The sequence shown here is derived from an EMBL/GenBank/DDBJ whole genome shotgun (WGS) entry which is preliminary data.</text>
</comment>
<dbReference type="Gene3D" id="1.10.1200.10">
    <property type="entry name" value="ACP-like"/>
    <property type="match status" value="1"/>
</dbReference>
<gene>
    <name evidence="2" type="ORF">FB566_2228</name>
</gene>
<dbReference type="Pfam" id="PF00550">
    <property type="entry name" value="PP-binding"/>
    <property type="match status" value="1"/>
</dbReference>
<dbReference type="EMBL" id="VFOW01000001">
    <property type="protein sequence ID" value="TQL76693.1"/>
    <property type="molecule type" value="Genomic_DNA"/>
</dbReference>
<reference evidence="2 3" key="1">
    <citation type="submission" date="2019-06" db="EMBL/GenBank/DDBJ databases">
        <title>Sequencing the genomes of 1000 actinobacteria strains.</title>
        <authorList>
            <person name="Klenk H.-P."/>
        </authorList>
    </citation>
    <scope>NUCLEOTIDE SEQUENCE [LARGE SCALE GENOMIC DNA]</scope>
    <source>
        <strain evidence="2 3">DSM 45928</strain>
    </source>
</reference>
<evidence type="ECO:0000313" key="3">
    <source>
        <dbReference type="Proteomes" id="UP000317043"/>
    </source>
</evidence>
<proteinExistence type="predicted"/>
<dbReference type="PROSITE" id="PS50075">
    <property type="entry name" value="CARRIER"/>
    <property type="match status" value="1"/>
</dbReference>